<protein>
    <submittedName>
        <fullName evidence="3">Uncharacterized protein</fullName>
    </submittedName>
</protein>
<keyword evidence="2" id="KW-1133">Transmembrane helix</keyword>
<proteinExistence type="predicted"/>
<keyword evidence="1" id="KW-0175">Coiled coil</keyword>
<evidence type="ECO:0000313" key="4">
    <source>
        <dbReference type="Proteomes" id="UP000664534"/>
    </source>
</evidence>
<dbReference type="Proteomes" id="UP000664534">
    <property type="component" value="Unassembled WGS sequence"/>
</dbReference>
<dbReference type="AlphaFoldDB" id="A0A8H3G7T2"/>
<evidence type="ECO:0000256" key="2">
    <source>
        <dbReference type="SAM" id="Phobius"/>
    </source>
</evidence>
<keyword evidence="2" id="KW-0812">Transmembrane</keyword>
<sequence>MDLSPYLTPLSAQIPQALKDLCDVGTFSSLLRALPTVLTSGLFMVFKFFNIIEACIKWALFALILAITYVLGLAILVVAVAVLVGLVVLAFMEVERRQLEQNVQRQREEEDVMGAERGRIRLPENWASRELMTSGPDC</sequence>
<gene>
    <name evidence="3" type="ORF">IMSHALPRED_011129</name>
</gene>
<keyword evidence="2" id="KW-0472">Membrane</keyword>
<evidence type="ECO:0000256" key="1">
    <source>
        <dbReference type="SAM" id="Coils"/>
    </source>
</evidence>
<accession>A0A8H3G7T2</accession>
<feature type="transmembrane region" description="Helical" evidence="2">
    <location>
        <begin position="58"/>
        <end position="91"/>
    </location>
</feature>
<dbReference type="OrthoDB" id="10595239at2759"/>
<dbReference type="EMBL" id="CAJPDT010000099">
    <property type="protein sequence ID" value="CAF9937410.1"/>
    <property type="molecule type" value="Genomic_DNA"/>
</dbReference>
<name>A0A8H3G7T2_9LECA</name>
<feature type="coiled-coil region" evidence="1">
    <location>
        <begin position="89"/>
        <end position="116"/>
    </location>
</feature>
<keyword evidence="4" id="KW-1185">Reference proteome</keyword>
<organism evidence="3 4">
    <name type="scientific">Imshaugia aleurites</name>
    <dbReference type="NCBI Taxonomy" id="172621"/>
    <lineage>
        <taxon>Eukaryota</taxon>
        <taxon>Fungi</taxon>
        <taxon>Dikarya</taxon>
        <taxon>Ascomycota</taxon>
        <taxon>Pezizomycotina</taxon>
        <taxon>Lecanoromycetes</taxon>
        <taxon>OSLEUM clade</taxon>
        <taxon>Lecanoromycetidae</taxon>
        <taxon>Lecanorales</taxon>
        <taxon>Lecanorineae</taxon>
        <taxon>Parmeliaceae</taxon>
        <taxon>Imshaugia</taxon>
    </lineage>
</organism>
<feature type="transmembrane region" description="Helical" evidence="2">
    <location>
        <begin position="33"/>
        <end position="52"/>
    </location>
</feature>
<evidence type="ECO:0000313" key="3">
    <source>
        <dbReference type="EMBL" id="CAF9937410.1"/>
    </source>
</evidence>
<comment type="caution">
    <text evidence="3">The sequence shown here is derived from an EMBL/GenBank/DDBJ whole genome shotgun (WGS) entry which is preliminary data.</text>
</comment>
<reference evidence="3" key="1">
    <citation type="submission" date="2021-03" db="EMBL/GenBank/DDBJ databases">
        <authorList>
            <person name="Tagirdzhanova G."/>
        </authorList>
    </citation>
    <scope>NUCLEOTIDE SEQUENCE</scope>
</reference>